<name>A0A250IVK7_9BACT</name>
<sequence length="379" mass="38268">MKSISSLVCALGCGLVMAVAASACWVPELPDGTVFSCDSNEDCTLAGEKCVPRAGLSGYCCAPSANPTEVCNGVDDDCNGQKDDLAATTCYGGPAGTAGKGICKAGTPKCGANNEQLCEGEVLPTAELCNRIDDNCDGVTDEGFDLQQDVKNCGACGTACAASQTCVAGKCMGRVQQVCTDGSDDDEDGLVGCADPDCTQKSCGTNRVCYGGKCGDIELVCSDNVDNDQDGNTDCKDSDCDQKACGTGCVCKALAKAETACLDKLDNDGDGKIDCADSDCPTDCGTGCVCNSNVATETLCGDGVDNDKDGKTDCADSDCANLSCGTGCTCKSNVAAETTCNDGVDNDKDNKTDCADTADCPTGTTCGSGKTCRSNGTCS</sequence>
<evidence type="ECO:0000256" key="1">
    <source>
        <dbReference type="SAM" id="SignalP"/>
    </source>
</evidence>
<dbReference type="EMBL" id="CP022098">
    <property type="protein sequence ID" value="ATB35759.1"/>
    <property type="molecule type" value="Genomic_DNA"/>
</dbReference>
<gene>
    <name evidence="2" type="ORF">CYFUS_001173</name>
</gene>
<dbReference type="Proteomes" id="UP000217257">
    <property type="component" value="Chromosome"/>
</dbReference>
<organism evidence="2 3">
    <name type="scientific">Cystobacter fuscus</name>
    <dbReference type="NCBI Taxonomy" id="43"/>
    <lineage>
        <taxon>Bacteria</taxon>
        <taxon>Pseudomonadati</taxon>
        <taxon>Myxococcota</taxon>
        <taxon>Myxococcia</taxon>
        <taxon>Myxococcales</taxon>
        <taxon>Cystobacterineae</taxon>
        <taxon>Archangiaceae</taxon>
        <taxon>Cystobacter</taxon>
    </lineage>
</organism>
<protein>
    <submittedName>
        <fullName evidence="2">Putative lipoprotein</fullName>
    </submittedName>
</protein>
<accession>A0A250IVK7</accession>
<feature type="chain" id="PRO_5013032772" evidence="1">
    <location>
        <begin position="21"/>
        <end position="379"/>
    </location>
</feature>
<keyword evidence="1" id="KW-0732">Signal</keyword>
<feature type="signal peptide" evidence="1">
    <location>
        <begin position="1"/>
        <end position="20"/>
    </location>
</feature>
<dbReference type="RefSeq" id="WP_095984339.1">
    <property type="nucleotide sequence ID" value="NZ_CP022098.1"/>
</dbReference>
<evidence type="ECO:0000313" key="3">
    <source>
        <dbReference type="Proteomes" id="UP000217257"/>
    </source>
</evidence>
<dbReference type="PROSITE" id="PS51257">
    <property type="entry name" value="PROKAR_LIPOPROTEIN"/>
    <property type="match status" value="1"/>
</dbReference>
<dbReference type="KEGG" id="cfus:CYFUS_001173"/>
<dbReference type="InterPro" id="IPR021655">
    <property type="entry name" value="Put_metal-bd"/>
</dbReference>
<reference evidence="2 3" key="1">
    <citation type="submission" date="2017-06" db="EMBL/GenBank/DDBJ databases">
        <title>Sequencing and comparative analysis of myxobacterial genomes.</title>
        <authorList>
            <person name="Rupp O."/>
            <person name="Goesmann A."/>
            <person name="Sogaard-Andersen L."/>
        </authorList>
    </citation>
    <scope>NUCLEOTIDE SEQUENCE [LARGE SCALE GENOMIC DNA]</scope>
    <source>
        <strain evidence="2 3">DSM 52655</strain>
    </source>
</reference>
<dbReference type="AlphaFoldDB" id="A0A250IVK7"/>
<dbReference type="Pfam" id="PF11617">
    <property type="entry name" value="Cu-binding_MopE"/>
    <property type="match status" value="6"/>
</dbReference>
<keyword evidence="2" id="KW-0449">Lipoprotein</keyword>
<evidence type="ECO:0000313" key="2">
    <source>
        <dbReference type="EMBL" id="ATB35759.1"/>
    </source>
</evidence>
<proteinExistence type="predicted"/>